<dbReference type="GeneID" id="94583571"/>
<proteinExistence type="predicted"/>
<feature type="region of interest" description="Disordered" evidence="1">
    <location>
        <begin position="68"/>
        <end position="108"/>
    </location>
</feature>
<name>A0A1D8NHT9_YARLL</name>
<dbReference type="Proteomes" id="UP000182444">
    <property type="component" value="Chromosome 1E"/>
</dbReference>
<gene>
    <name evidence="2" type="ORF">YALI1_E12186g</name>
</gene>
<protein>
    <submittedName>
        <fullName evidence="2">Uncharacterized protein</fullName>
    </submittedName>
</protein>
<dbReference type="EMBL" id="CP017557">
    <property type="protein sequence ID" value="AOW05194.1"/>
    <property type="molecule type" value="Genomic_DNA"/>
</dbReference>
<dbReference type="VEuPathDB" id="FungiDB:YALI1_E12186g"/>
<dbReference type="AlphaFoldDB" id="A0A1D8NHT9"/>
<feature type="compositionally biased region" description="Polar residues" evidence="1">
    <location>
        <begin position="83"/>
        <end position="98"/>
    </location>
</feature>
<evidence type="ECO:0000256" key="1">
    <source>
        <dbReference type="SAM" id="MobiDB-lite"/>
    </source>
</evidence>
<organism evidence="2 3">
    <name type="scientific">Yarrowia lipolytica</name>
    <name type="common">Candida lipolytica</name>
    <dbReference type="NCBI Taxonomy" id="4952"/>
    <lineage>
        <taxon>Eukaryota</taxon>
        <taxon>Fungi</taxon>
        <taxon>Dikarya</taxon>
        <taxon>Ascomycota</taxon>
        <taxon>Saccharomycotina</taxon>
        <taxon>Dipodascomycetes</taxon>
        <taxon>Dipodascales</taxon>
        <taxon>Dipodascales incertae sedis</taxon>
        <taxon>Yarrowia</taxon>
    </lineage>
</organism>
<accession>A0A1D8NHT9</accession>
<dbReference type="RefSeq" id="XP_068139061.1">
    <property type="nucleotide sequence ID" value="XM_068282960.1"/>
</dbReference>
<evidence type="ECO:0000313" key="3">
    <source>
        <dbReference type="Proteomes" id="UP000182444"/>
    </source>
</evidence>
<reference evidence="2 3" key="1">
    <citation type="journal article" date="2016" name="PLoS ONE">
        <title>Sequence Assembly of Yarrowia lipolytica Strain W29/CLIB89 Shows Transposable Element Diversity.</title>
        <authorList>
            <person name="Magnan C."/>
            <person name="Yu J."/>
            <person name="Chang I."/>
            <person name="Jahn E."/>
            <person name="Kanomata Y."/>
            <person name="Wu J."/>
            <person name="Zeller M."/>
            <person name="Oakes M."/>
            <person name="Baldi P."/>
            <person name="Sandmeyer S."/>
        </authorList>
    </citation>
    <scope>NUCLEOTIDE SEQUENCE [LARGE SCALE GENOMIC DNA]</scope>
    <source>
        <strain evidence="3">CLIB89(W29)</strain>
    </source>
</reference>
<evidence type="ECO:0000313" key="2">
    <source>
        <dbReference type="EMBL" id="AOW05194.1"/>
    </source>
</evidence>
<sequence length="182" mass="19980">MSHSGLTRRNVALCSEISIRPNIGATQPRNNKSGTYDILVRKCQLVDHLHKQKIQNLVFQLDSKTVAPHGIPSNRTKIRGKKQQNSNSPTKGVAQATQPELEHGLTSPQTLSHYPLTQLSAVVSLLQRLGSTGSTRIDRIDMGETNELETMWVRLRGNWELGVGSRELEAGKLGSSSSGSLF</sequence>